<keyword evidence="1 5" id="KW-0812">Transmembrane</keyword>
<dbReference type="CDD" id="cd06180">
    <property type="entry name" value="MFS_YjiJ"/>
    <property type="match status" value="1"/>
</dbReference>
<feature type="transmembrane region" description="Helical" evidence="5">
    <location>
        <begin position="304"/>
        <end position="323"/>
    </location>
</feature>
<organism evidence="7 8">
    <name type="scientific">Corticimicrobacter populi</name>
    <dbReference type="NCBI Taxonomy" id="2175229"/>
    <lineage>
        <taxon>Bacteria</taxon>
        <taxon>Pseudomonadati</taxon>
        <taxon>Pseudomonadota</taxon>
        <taxon>Betaproteobacteria</taxon>
        <taxon>Burkholderiales</taxon>
        <taxon>Alcaligenaceae</taxon>
        <taxon>Corticimicrobacter</taxon>
    </lineage>
</organism>
<feature type="transmembrane region" description="Helical" evidence="5">
    <location>
        <begin position="121"/>
        <end position="142"/>
    </location>
</feature>
<dbReference type="AlphaFoldDB" id="A0A2V1K256"/>
<feature type="transmembrane region" description="Helical" evidence="5">
    <location>
        <begin position="335"/>
        <end position="360"/>
    </location>
</feature>
<feature type="region of interest" description="Disordered" evidence="4">
    <location>
        <begin position="183"/>
        <end position="207"/>
    </location>
</feature>
<dbReference type="EMBL" id="QETA01000002">
    <property type="protein sequence ID" value="PWF24231.1"/>
    <property type="molecule type" value="Genomic_DNA"/>
</dbReference>
<evidence type="ECO:0000256" key="1">
    <source>
        <dbReference type="ARBA" id="ARBA00022692"/>
    </source>
</evidence>
<feature type="transmembrane region" description="Helical" evidence="5">
    <location>
        <begin position="281"/>
        <end position="298"/>
    </location>
</feature>
<feature type="transmembrane region" description="Helical" evidence="5">
    <location>
        <begin position="62"/>
        <end position="83"/>
    </location>
</feature>
<keyword evidence="8" id="KW-1185">Reference proteome</keyword>
<dbReference type="PROSITE" id="PS50850">
    <property type="entry name" value="MFS"/>
    <property type="match status" value="1"/>
</dbReference>
<dbReference type="Gene3D" id="1.20.1250.20">
    <property type="entry name" value="MFS general substrate transporter like domains"/>
    <property type="match status" value="2"/>
</dbReference>
<evidence type="ECO:0000256" key="3">
    <source>
        <dbReference type="ARBA" id="ARBA00023136"/>
    </source>
</evidence>
<dbReference type="InterPro" id="IPR020846">
    <property type="entry name" value="MFS_dom"/>
</dbReference>
<dbReference type="Pfam" id="PF06779">
    <property type="entry name" value="MFS_4"/>
    <property type="match status" value="1"/>
</dbReference>
<evidence type="ECO:0000256" key="4">
    <source>
        <dbReference type="SAM" id="MobiDB-lite"/>
    </source>
</evidence>
<comment type="caution">
    <text evidence="7">The sequence shown here is derived from an EMBL/GenBank/DDBJ whole genome shotgun (WGS) entry which is preliminary data.</text>
</comment>
<dbReference type="PANTHER" id="PTHR23537">
    <property type="match status" value="1"/>
</dbReference>
<feature type="transmembrane region" description="Helical" evidence="5">
    <location>
        <begin position="89"/>
        <end position="109"/>
    </location>
</feature>
<name>A0A2V1K256_9BURK</name>
<dbReference type="GO" id="GO:0022857">
    <property type="term" value="F:transmembrane transporter activity"/>
    <property type="evidence" value="ECO:0007669"/>
    <property type="project" value="InterPro"/>
</dbReference>
<evidence type="ECO:0000256" key="2">
    <source>
        <dbReference type="ARBA" id="ARBA00022989"/>
    </source>
</evidence>
<dbReference type="Proteomes" id="UP000245212">
    <property type="component" value="Unassembled WGS sequence"/>
</dbReference>
<feature type="transmembrane region" description="Helical" evidence="5">
    <location>
        <begin position="28"/>
        <end position="50"/>
    </location>
</feature>
<sequence>MGIGRFAFTPVLPMMLHDGTLDLPTGSWLATANYIGYLLGALLCAASPFWQRYWRGAAWPPARLVHTGLAATVALTLAMALPWPDAWPTWRFLSGIASAVVFVFTSGWVMAQLAQRQSTHLGSMIFAGPGAGIALSGLAVMGMVQQHWLASSAWIAFGILALLLTLAVWRTLDSPMPNAVCPPASLSASSPTESAAPSTPPTVPPEDNTGGTLEIGLLAVAYGLAGFGYIISATFLPVIARTVLPPSPWLDMFWPIFGISVSVGALLATQAPRTLDNRLALLVNYLLQAAGVLLSIFWQTLPGFVLSSILLGLPFTSITFFALQEVRRLRPGQTASLLALITALYGIGQIAGPPLAAALVEHTGDLARGFDLALGAAAATLLIGAGLYWLMFRRWPTTPKHPTP</sequence>
<keyword evidence="2 5" id="KW-1133">Transmembrane helix</keyword>
<accession>A0A2V1K256</accession>
<feature type="transmembrane region" description="Helical" evidence="5">
    <location>
        <begin position="372"/>
        <end position="391"/>
    </location>
</feature>
<dbReference type="PANTHER" id="PTHR23537:SF1">
    <property type="entry name" value="SUGAR TRANSPORTER"/>
    <property type="match status" value="1"/>
</dbReference>
<dbReference type="InterPro" id="IPR036259">
    <property type="entry name" value="MFS_trans_sf"/>
</dbReference>
<keyword evidence="3 5" id="KW-0472">Membrane</keyword>
<feature type="transmembrane region" description="Helical" evidence="5">
    <location>
        <begin position="148"/>
        <end position="169"/>
    </location>
</feature>
<dbReference type="SUPFAM" id="SSF103473">
    <property type="entry name" value="MFS general substrate transporter"/>
    <property type="match status" value="1"/>
</dbReference>
<feature type="transmembrane region" description="Helical" evidence="5">
    <location>
        <begin position="215"/>
        <end position="240"/>
    </location>
</feature>
<gene>
    <name evidence="7" type="ORF">DD235_06630</name>
</gene>
<proteinExistence type="predicted"/>
<feature type="domain" description="Major facilitator superfamily (MFS) profile" evidence="6">
    <location>
        <begin position="214"/>
        <end position="404"/>
    </location>
</feature>
<evidence type="ECO:0000259" key="6">
    <source>
        <dbReference type="PROSITE" id="PS50850"/>
    </source>
</evidence>
<protein>
    <submittedName>
        <fullName evidence="7">MFS transporter</fullName>
    </submittedName>
</protein>
<dbReference type="InterPro" id="IPR010645">
    <property type="entry name" value="MFS_4"/>
</dbReference>
<feature type="transmembrane region" description="Helical" evidence="5">
    <location>
        <begin position="252"/>
        <end position="269"/>
    </location>
</feature>
<dbReference type="GO" id="GO:0005886">
    <property type="term" value="C:plasma membrane"/>
    <property type="evidence" value="ECO:0007669"/>
    <property type="project" value="TreeGrafter"/>
</dbReference>
<evidence type="ECO:0000313" key="8">
    <source>
        <dbReference type="Proteomes" id="UP000245212"/>
    </source>
</evidence>
<feature type="compositionally biased region" description="Low complexity" evidence="4">
    <location>
        <begin position="183"/>
        <end position="197"/>
    </location>
</feature>
<evidence type="ECO:0000313" key="7">
    <source>
        <dbReference type="EMBL" id="PWF24231.1"/>
    </source>
</evidence>
<evidence type="ECO:0000256" key="5">
    <source>
        <dbReference type="SAM" id="Phobius"/>
    </source>
</evidence>
<reference evidence="8" key="1">
    <citation type="submission" date="2018-05" db="EMBL/GenBank/DDBJ databases">
        <authorList>
            <person name="Li Y."/>
        </authorList>
    </citation>
    <scope>NUCLEOTIDE SEQUENCE [LARGE SCALE GENOMIC DNA]</scope>
    <source>
        <strain evidence="8">3d-2-2</strain>
    </source>
</reference>